<reference evidence="1" key="1">
    <citation type="submission" date="2022-08" db="EMBL/GenBank/DDBJ databases">
        <title>Genome Sequence of Pycnoporus sanguineus.</title>
        <authorList>
            <person name="Buettner E."/>
        </authorList>
    </citation>
    <scope>NUCLEOTIDE SEQUENCE</scope>
    <source>
        <strain evidence="1">CG-C14</strain>
    </source>
</reference>
<evidence type="ECO:0000313" key="1">
    <source>
        <dbReference type="EMBL" id="KAJ3003424.1"/>
    </source>
</evidence>
<accession>A0ACC1PY67</accession>
<name>A0ACC1PY67_9APHY</name>
<proteinExistence type="predicted"/>
<sequence length="351" mass="39246">MTLLEQPELNGCDYTGGARTPWHTSGAYTTPNLSLSTGPRLTPLALTEGFSSHLGNQPQHRSNKSQRDRVAVIMKTKPPRKRNATKVPYDASKRDGKRKAVADTKPPIASSSTLSVDPLPKPPTAPGKGMVLFRDVCLDVIRKFYPNTKPRNDFDIVQLGSQTKRADDPEALYAWIDECHKSSVEILGREVTEHSVKTLLDTYMEQTGKKPVEDDPLVFVRPIPDCKYSIRLFPGALSASEYCMDFVDSATGEPVNSPFEHELWSVPNPDTPWLSMPMVGKLRSAERNHGIKQEDIRPGEEKYFLRDGQTCVLMRPGKRPVRFTVPVRRRPELQEATEAVDVLDLPKVVDA</sequence>
<keyword evidence="2" id="KW-1185">Reference proteome</keyword>
<protein>
    <submittedName>
        <fullName evidence="1">Uncharacterized protein</fullName>
    </submittedName>
</protein>
<gene>
    <name evidence="1" type="ORF">NUW54_g5304</name>
</gene>
<dbReference type="Proteomes" id="UP001144978">
    <property type="component" value="Unassembled WGS sequence"/>
</dbReference>
<comment type="caution">
    <text evidence="1">The sequence shown here is derived from an EMBL/GenBank/DDBJ whole genome shotgun (WGS) entry which is preliminary data.</text>
</comment>
<organism evidence="1 2">
    <name type="scientific">Trametes sanguinea</name>
    <dbReference type="NCBI Taxonomy" id="158606"/>
    <lineage>
        <taxon>Eukaryota</taxon>
        <taxon>Fungi</taxon>
        <taxon>Dikarya</taxon>
        <taxon>Basidiomycota</taxon>
        <taxon>Agaricomycotina</taxon>
        <taxon>Agaricomycetes</taxon>
        <taxon>Polyporales</taxon>
        <taxon>Polyporaceae</taxon>
        <taxon>Trametes</taxon>
    </lineage>
</organism>
<evidence type="ECO:0000313" key="2">
    <source>
        <dbReference type="Proteomes" id="UP001144978"/>
    </source>
</evidence>
<dbReference type="EMBL" id="JANSHE010001292">
    <property type="protein sequence ID" value="KAJ3003424.1"/>
    <property type="molecule type" value="Genomic_DNA"/>
</dbReference>